<reference evidence="4 5" key="1">
    <citation type="submission" date="2022-10" db="EMBL/GenBank/DDBJ databases">
        <title>The complete genomes of actinobacterial strains from the NBC collection.</title>
        <authorList>
            <person name="Joergensen T.S."/>
            <person name="Alvarez Arevalo M."/>
            <person name="Sterndorff E.B."/>
            <person name="Faurdal D."/>
            <person name="Vuksanovic O."/>
            <person name="Mourched A.-S."/>
            <person name="Charusanti P."/>
            <person name="Shaw S."/>
            <person name="Blin K."/>
            <person name="Weber T."/>
        </authorList>
    </citation>
    <scope>NUCLEOTIDE SEQUENCE [LARGE SCALE GENOMIC DNA]</scope>
    <source>
        <strain evidence="4 5">NBC_00319</strain>
    </source>
</reference>
<evidence type="ECO:0000313" key="4">
    <source>
        <dbReference type="EMBL" id="WUM19206.1"/>
    </source>
</evidence>
<dbReference type="RefSeq" id="WP_328856747.1">
    <property type="nucleotide sequence ID" value="NZ_CP108021.1"/>
</dbReference>
<evidence type="ECO:0000313" key="5">
    <source>
        <dbReference type="Proteomes" id="UP001432128"/>
    </source>
</evidence>
<dbReference type="PROSITE" id="PS50977">
    <property type="entry name" value="HTH_TETR_2"/>
    <property type="match status" value="1"/>
</dbReference>
<dbReference type="GO" id="GO:0003700">
    <property type="term" value="F:DNA-binding transcription factor activity"/>
    <property type="evidence" value="ECO:0007669"/>
    <property type="project" value="TreeGrafter"/>
</dbReference>
<organism evidence="4 5">
    <name type="scientific">Williamsia herbipolensis</name>
    <dbReference type="NCBI Taxonomy" id="1603258"/>
    <lineage>
        <taxon>Bacteria</taxon>
        <taxon>Bacillati</taxon>
        <taxon>Actinomycetota</taxon>
        <taxon>Actinomycetes</taxon>
        <taxon>Mycobacteriales</taxon>
        <taxon>Nocardiaceae</taxon>
        <taxon>Williamsia</taxon>
    </lineage>
</organism>
<dbReference type="GO" id="GO:0000976">
    <property type="term" value="F:transcription cis-regulatory region binding"/>
    <property type="evidence" value="ECO:0007669"/>
    <property type="project" value="TreeGrafter"/>
</dbReference>
<dbReference type="InterPro" id="IPR009057">
    <property type="entry name" value="Homeodomain-like_sf"/>
</dbReference>
<dbReference type="Pfam" id="PF00440">
    <property type="entry name" value="TetR_N"/>
    <property type="match status" value="1"/>
</dbReference>
<dbReference type="KEGG" id="whr:OG579_16015"/>
<gene>
    <name evidence="4" type="ORF">OG579_16015</name>
</gene>
<dbReference type="InterPro" id="IPR050109">
    <property type="entry name" value="HTH-type_TetR-like_transc_reg"/>
</dbReference>
<proteinExistence type="predicted"/>
<evidence type="ECO:0000256" key="1">
    <source>
        <dbReference type="ARBA" id="ARBA00023125"/>
    </source>
</evidence>
<feature type="domain" description="HTH tetR-type" evidence="3">
    <location>
        <begin position="1"/>
        <end position="60"/>
    </location>
</feature>
<dbReference type="SUPFAM" id="SSF46689">
    <property type="entry name" value="Homeodomain-like"/>
    <property type="match status" value="1"/>
</dbReference>
<name>A0AAU4JZL0_9NOCA</name>
<dbReference type="Proteomes" id="UP001432128">
    <property type="component" value="Chromosome"/>
</dbReference>
<dbReference type="InterPro" id="IPR001647">
    <property type="entry name" value="HTH_TetR"/>
</dbReference>
<sequence>MDRERMVDVAVSVVSRFGAQALNLTSVARHAGVGRATAYRMFGGRDELLAAIVDREVSVLHERMDSWMLAVDDPHDKVHTLVTKTLTYIREHEALQYLLRNEPGELVSTLVASGPDRATDTTIIDVIVQRCLPDLDAQPALAGALHPDGRGASEFAARVVYSHMLVPGSSMTDDQVADLVCRAVLGG</sequence>
<keyword evidence="5" id="KW-1185">Reference proteome</keyword>
<dbReference type="AlphaFoldDB" id="A0AAU4JZL0"/>
<dbReference type="Gene3D" id="1.10.357.10">
    <property type="entry name" value="Tetracycline Repressor, domain 2"/>
    <property type="match status" value="1"/>
</dbReference>
<evidence type="ECO:0000259" key="3">
    <source>
        <dbReference type="PROSITE" id="PS50977"/>
    </source>
</evidence>
<protein>
    <submittedName>
        <fullName evidence="4">TetR/AcrR family transcriptional regulator</fullName>
    </submittedName>
</protein>
<dbReference type="PANTHER" id="PTHR30055:SF209">
    <property type="entry name" value="POSSIBLE TRANSCRIPTIONAL REGULATORY PROTEIN (PROBABLY TETR-FAMILY)"/>
    <property type="match status" value="1"/>
</dbReference>
<dbReference type="EMBL" id="CP108021">
    <property type="protein sequence ID" value="WUM19206.1"/>
    <property type="molecule type" value="Genomic_DNA"/>
</dbReference>
<dbReference type="PANTHER" id="PTHR30055">
    <property type="entry name" value="HTH-TYPE TRANSCRIPTIONAL REGULATOR RUTR"/>
    <property type="match status" value="1"/>
</dbReference>
<keyword evidence="1 2" id="KW-0238">DNA-binding</keyword>
<evidence type="ECO:0000256" key="2">
    <source>
        <dbReference type="PROSITE-ProRule" id="PRU00335"/>
    </source>
</evidence>
<feature type="DNA-binding region" description="H-T-H motif" evidence="2">
    <location>
        <begin position="23"/>
        <end position="42"/>
    </location>
</feature>
<accession>A0AAU4JZL0</accession>